<accession>A0ABR9FL27</accession>
<dbReference type="InterPro" id="IPR046474">
    <property type="entry name" value="DUF6795"/>
</dbReference>
<dbReference type="RefSeq" id="WP_192541450.1">
    <property type="nucleotide sequence ID" value="NZ_JBQELX010000084.1"/>
</dbReference>
<organism evidence="2 3">
    <name type="scientific">Pseudoalteromonas prydzensis</name>
    <dbReference type="NCBI Taxonomy" id="182141"/>
    <lineage>
        <taxon>Bacteria</taxon>
        <taxon>Pseudomonadati</taxon>
        <taxon>Pseudomonadota</taxon>
        <taxon>Gammaproteobacteria</taxon>
        <taxon>Alteromonadales</taxon>
        <taxon>Pseudoalteromonadaceae</taxon>
        <taxon>Pseudoalteromonas</taxon>
    </lineage>
</organism>
<comment type="caution">
    <text evidence="2">The sequence shown here is derived from an EMBL/GenBank/DDBJ whole genome shotgun (WGS) entry which is preliminary data.</text>
</comment>
<proteinExistence type="predicted"/>
<gene>
    <name evidence="2" type="ORF">EI167_08665</name>
</gene>
<feature type="domain" description="DUF6795" evidence="1">
    <location>
        <begin position="32"/>
        <end position="136"/>
    </location>
</feature>
<keyword evidence="3" id="KW-1185">Reference proteome</keyword>
<evidence type="ECO:0000313" key="3">
    <source>
        <dbReference type="Proteomes" id="UP000707245"/>
    </source>
</evidence>
<reference evidence="2 3" key="1">
    <citation type="submission" date="2020-07" db="EMBL/GenBank/DDBJ databases">
        <title>Halophilic bacteria isolated from french cheeses.</title>
        <authorList>
            <person name="Kothe C.I."/>
            <person name="Farah-Kraiem B."/>
            <person name="Renault P."/>
            <person name="Dridi B."/>
        </authorList>
    </citation>
    <scope>NUCLEOTIDE SEQUENCE [LARGE SCALE GENOMIC DNA]</scope>
    <source>
        <strain evidence="2 3">FME14</strain>
    </source>
</reference>
<evidence type="ECO:0000259" key="1">
    <source>
        <dbReference type="Pfam" id="PF20598"/>
    </source>
</evidence>
<evidence type="ECO:0000313" key="2">
    <source>
        <dbReference type="EMBL" id="MBE0457520.1"/>
    </source>
</evidence>
<sequence length="180" mass="20876">MSLIDKLQSFSVKIQPFLDKFGAYKVHLCPEVKGRLTNNGEPLVNVKIERGLYFSDGKARKDNTYTDSQGNFNFPCWEIRSDQPGIPLAEIRTGQMVKFAYEKREYLLWAATLHNINPIKEYLQKLKELNGEINNEEVFFKFDNKANPNILLSATSICRWDKDFRVIDPQLIVDEVNNLE</sequence>
<dbReference type="Pfam" id="PF20598">
    <property type="entry name" value="DUF6795"/>
    <property type="match status" value="1"/>
</dbReference>
<name>A0ABR9FL27_9GAMM</name>
<dbReference type="EMBL" id="RRZA01000022">
    <property type="protein sequence ID" value="MBE0457520.1"/>
    <property type="molecule type" value="Genomic_DNA"/>
</dbReference>
<protein>
    <recommendedName>
        <fullName evidence="1">DUF6795 domain-containing protein</fullName>
    </recommendedName>
</protein>
<dbReference type="Proteomes" id="UP000707245">
    <property type="component" value="Unassembled WGS sequence"/>
</dbReference>